<name>A0A9P6CTH7_9AGAR</name>
<dbReference type="EMBL" id="MU155214">
    <property type="protein sequence ID" value="KAF9479391.1"/>
    <property type="molecule type" value="Genomic_DNA"/>
</dbReference>
<proteinExistence type="predicted"/>
<reference evidence="1" key="1">
    <citation type="submission" date="2020-11" db="EMBL/GenBank/DDBJ databases">
        <authorList>
            <consortium name="DOE Joint Genome Institute"/>
            <person name="Ahrendt S."/>
            <person name="Riley R."/>
            <person name="Andreopoulos W."/>
            <person name="Labutti K."/>
            <person name="Pangilinan J."/>
            <person name="Ruiz-Duenas F.J."/>
            <person name="Barrasa J.M."/>
            <person name="Sanchez-Garcia M."/>
            <person name="Camarero S."/>
            <person name="Miyauchi S."/>
            <person name="Serrano A."/>
            <person name="Linde D."/>
            <person name="Babiker R."/>
            <person name="Drula E."/>
            <person name="Ayuso-Fernandez I."/>
            <person name="Pacheco R."/>
            <person name="Padilla G."/>
            <person name="Ferreira P."/>
            <person name="Barriuso J."/>
            <person name="Kellner H."/>
            <person name="Castanera R."/>
            <person name="Alfaro M."/>
            <person name="Ramirez L."/>
            <person name="Pisabarro A.G."/>
            <person name="Kuo A."/>
            <person name="Tritt A."/>
            <person name="Lipzen A."/>
            <person name="He G."/>
            <person name="Yan M."/>
            <person name="Ng V."/>
            <person name="Cullen D."/>
            <person name="Martin F."/>
            <person name="Rosso M.-N."/>
            <person name="Henrissat B."/>
            <person name="Hibbett D."/>
            <person name="Martinez A.T."/>
            <person name="Grigoriev I.V."/>
        </authorList>
    </citation>
    <scope>NUCLEOTIDE SEQUENCE</scope>
    <source>
        <strain evidence="1">CIRM-BRFM 674</strain>
    </source>
</reference>
<dbReference type="Proteomes" id="UP000807469">
    <property type="component" value="Unassembled WGS sequence"/>
</dbReference>
<gene>
    <name evidence="1" type="ORF">BDN70DRAFT_984047</name>
</gene>
<dbReference type="AlphaFoldDB" id="A0A9P6CTH7"/>
<evidence type="ECO:0000313" key="2">
    <source>
        <dbReference type="Proteomes" id="UP000807469"/>
    </source>
</evidence>
<dbReference type="Gene3D" id="3.80.10.10">
    <property type="entry name" value="Ribonuclease Inhibitor"/>
    <property type="match status" value="1"/>
</dbReference>
<sequence length="592" mass="67979">MSLLQILNTGMQHLPLELVQEIVSFATVSTREGVPTYDKNHLSSLRLVCKCFKFAADPLLFSEINFDFHDDYLSKVIGYFQTLSKKTHPACRYAKTLRIKSFPDHPFCFPHEYHSLSAWISKAIQALVNVRAVYWTITGRRYDILWSINEGLFTLPNLEELHLEFYELRILQWQAPDMIPLRRFRNLRSIDIKGHNLSAECAADFVVQLRAILKSGGSINRIGLSLPSWYGVSEDDLHILHKVLQNTPPKSNLPLQHLRLQGYTLKLDSVTLPHLRHLTSLDVSQAIGMHIGDARLNYQHLWDDLKSASIYIKDLRVSEIGRDLLGYLKAYSGLQKLTVIGEPLFRIGHMDDMGYAIAAEEARQISHELYSSVLPRHKESLVAFMGLNYVEWLTPSYLTADEMASLSVCKKLHSVAISLQTSEIIDDKYVNIKNIIETALMLPEITYIRLSYSRKRVKSRHYACCINRRNINRIKTKIETILNSIQLRCNSRWSCGLQQRELVFEGTWYIFSLKDDGHIGLVMEVSSIDDVDLGLHSGFTGVPQAFKFQSPFQRRDASAAMLSVHYVHLPVPHLRVMRMRTKLKLDRNSSIR</sequence>
<organism evidence="1 2">
    <name type="scientific">Pholiota conissans</name>
    <dbReference type="NCBI Taxonomy" id="109636"/>
    <lineage>
        <taxon>Eukaryota</taxon>
        <taxon>Fungi</taxon>
        <taxon>Dikarya</taxon>
        <taxon>Basidiomycota</taxon>
        <taxon>Agaricomycotina</taxon>
        <taxon>Agaricomycetes</taxon>
        <taxon>Agaricomycetidae</taxon>
        <taxon>Agaricales</taxon>
        <taxon>Agaricineae</taxon>
        <taxon>Strophariaceae</taxon>
        <taxon>Pholiota</taxon>
    </lineage>
</organism>
<evidence type="ECO:0000313" key="1">
    <source>
        <dbReference type="EMBL" id="KAF9479391.1"/>
    </source>
</evidence>
<comment type="caution">
    <text evidence="1">The sequence shown here is derived from an EMBL/GenBank/DDBJ whole genome shotgun (WGS) entry which is preliminary data.</text>
</comment>
<dbReference type="OrthoDB" id="3541472at2759"/>
<dbReference type="InterPro" id="IPR032675">
    <property type="entry name" value="LRR_dom_sf"/>
</dbReference>
<keyword evidence="2" id="KW-1185">Reference proteome</keyword>
<protein>
    <recommendedName>
        <fullName evidence="3">F-box domain-containing protein</fullName>
    </recommendedName>
</protein>
<dbReference type="SUPFAM" id="SSF52047">
    <property type="entry name" value="RNI-like"/>
    <property type="match status" value="1"/>
</dbReference>
<accession>A0A9P6CTH7</accession>
<evidence type="ECO:0008006" key="3">
    <source>
        <dbReference type="Google" id="ProtNLM"/>
    </source>
</evidence>